<comment type="caution">
    <text evidence="1">The sequence shown here is derived from an EMBL/GenBank/DDBJ whole genome shotgun (WGS) entry which is preliminary data.</text>
</comment>
<dbReference type="OrthoDB" id="9790457at2"/>
<keyword evidence="1" id="KW-0489">Methyltransferase</keyword>
<protein>
    <submittedName>
        <fullName evidence="1">Class I SAM-dependent methyltransferase</fullName>
    </submittedName>
</protein>
<dbReference type="PANTHER" id="PTHR43861">
    <property type="entry name" value="TRANS-ACONITATE 2-METHYLTRANSFERASE-RELATED"/>
    <property type="match status" value="1"/>
</dbReference>
<dbReference type="Proteomes" id="UP000297918">
    <property type="component" value="Unassembled WGS sequence"/>
</dbReference>
<evidence type="ECO:0000313" key="2">
    <source>
        <dbReference type="EMBL" id="TGK89645.1"/>
    </source>
</evidence>
<evidence type="ECO:0000313" key="4">
    <source>
        <dbReference type="Proteomes" id="UP000297918"/>
    </source>
</evidence>
<accession>A0A4R9IJT3</accession>
<dbReference type="SUPFAM" id="SSF53335">
    <property type="entry name" value="S-adenosyl-L-methionine-dependent methyltransferases"/>
    <property type="match status" value="1"/>
</dbReference>
<dbReference type="Gene3D" id="3.40.50.150">
    <property type="entry name" value="Vaccinia Virus protein VP39"/>
    <property type="match status" value="1"/>
</dbReference>
<dbReference type="RefSeq" id="WP_135748532.1">
    <property type="nucleotide sequence ID" value="NZ_RQFL01000026.1"/>
</dbReference>
<dbReference type="InterPro" id="IPR029063">
    <property type="entry name" value="SAM-dependent_MTases_sf"/>
</dbReference>
<gene>
    <name evidence="1" type="ORF">EHQ23_17680</name>
    <name evidence="2" type="ORF">EHQ26_14530</name>
</gene>
<dbReference type="GO" id="GO:0032259">
    <property type="term" value="P:methylation"/>
    <property type="evidence" value="ECO:0007669"/>
    <property type="project" value="UniProtKB-KW"/>
</dbReference>
<dbReference type="AlphaFoldDB" id="A0A4R9IJT3"/>
<evidence type="ECO:0000313" key="3">
    <source>
        <dbReference type="Proteomes" id="UP000297394"/>
    </source>
</evidence>
<name>A0A4R9IJT3_9LEPT</name>
<reference evidence="3 4" key="2">
    <citation type="journal article" date="2019" name="PLoS Negl. Trop. Dis.">
        <title>Revisiting the worldwide diversity of Leptospira species in the environment.</title>
        <authorList>
            <person name="Vincent A.T."/>
            <person name="Schiettekatte O."/>
            <person name="Bourhy P."/>
            <person name="Veyrier F.J."/>
            <person name="Picardeau M."/>
        </authorList>
    </citation>
    <scope>NUCLEOTIDE SEQUENCE [LARGE SCALE GENOMIC DNA]</scope>
    <source>
        <strain evidence="1 3">201800280</strain>
        <strain evidence="4">201800281</strain>
    </source>
</reference>
<dbReference type="GO" id="GO:0008168">
    <property type="term" value="F:methyltransferase activity"/>
    <property type="evidence" value="ECO:0007669"/>
    <property type="project" value="UniProtKB-KW"/>
</dbReference>
<sequence length="305" mass="35774">MQVISPITKNSNVTIVKKYSSLYLISQWKELFGIDVSDDFKSVDEVYFCECNESKIRFYYPLDIAGSDKLYKQLSEKYEWYYGDEKWEFEISSKIVKKISPKSLLEIGAGKGHFLKKVIPFVKETLGIEFNQDALLYASKEKLPIKNFTFSQLIESSASYDFIVSFEVFEHVNDPLSFVENSLKLLNDNGYMLIAVPNRDSFIKYGEVLLDMPPHHMLSLSLDFFKYLATKFDLDLELVEYEPLAIYHIDFYINLLRERFRSKVQSTTLRRGFDLFCKCYKLLLSFDIFRSLVRGQTILVVMRKK</sequence>
<dbReference type="Proteomes" id="UP000297394">
    <property type="component" value="Unassembled WGS sequence"/>
</dbReference>
<keyword evidence="1" id="KW-0808">Transferase</keyword>
<proteinExistence type="predicted"/>
<organism evidence="1 3">
    <name type="scientific">Leptospira bourretii</name>
    <dbReference type="NCBI Taxonomy" id="2484962"/>
    <lineage>
        <taxon>Bacteria</taxon>
        <taxon>Pseudomonadati</taxon>
        <taxon>Spirochaetota</taxon>
        <taxon>Spirochaetia</taxon>
        <taxon>Leptospirales</taxon>
        <taxon>Leptospiraceae</taxon>
        <taxon>Leptospira</taxon>
    </lineage>
</organism>
<dbReference type="PANTHER" id="PTHR43861:SF6">
    <property type="entry name" value="METHYLTRANSFERASE TYPE 11"/>
    <property type="match status" value="1"/>
</dbReference>
<evidence type="ECO:0000313" key="1">
    <source>
        <dbReference type="EMBL" id="TGK79438.1"/>
    </source>
</evidence>
<dbReference type="Pfam" id="PF13489">
    <property type="entry name" value="Methyltransf_23"/>
    <property type="match status" value="1"/>
</dbReference>
<dbReference type="CDD" id="cd02440">
    <property type="entry name" value="AdoMet_MTases"/>
    <property type="match status" value="1"/>
</dbReference>
<keyword evidence="4" id="KW-1185">Reference proteome</keyword>
<dbReference type="EMBL" id="RQFL01000026">
    <property type="protein sequence ID" value="TGK89645.1"/>
    <property type="molecule type" value="Genomic_DNA"/>
</dbReference>
<dbReference type="EMBL" id="RQFM01000027">
    <property type="protein sequence ID" value="TGK79438.1"/>
    <property type="molecule type" value="Genomic_DNA"/>
</dbReference>
<reference evidence="2" key="1">
    <citation type="submission" date="2018-10" db="EMBL/GenBank/DDBJ databases">
        <authorList>
            <person name="Vincent A.T."/>
            <person name="Schiettekatte O."/>
            <person name="Bourhy P."/>
            <person name="Veyrier F.J."/>
            <person name="Picardeau M."/>
        </authorList>
    </citation>
    <scope>NUCLEOTIDE SEQUENCE</scope>
    <source>
        <strain evidence="2">201800281</strain>
    </source>
</reference>